<name>A0A1I2BH35_9FIRM</name>
<proteinExistence type="predicted"/>
<dbReference type="Proteomes" id="UP000198896">
    <property type="component" value="Unassembled WGS sequence"/>
</dbReference>
<evidence type="ECO:0000313" key="2">
    <source>
        <dbReference type="EMBL" id="SFE55485.1"/>
    </source>
</evidence>
<dbReference type="STRING" id="1123323.SAMN05216245_1096"/>
<evidence type="ECO:0000313" key="3">
    <source>
        <dbReference type="Proteomes" id="UP000198896"/>
    </source>
</evidence>
<reference evidence="2 3" key="1">
    <citation type="submission" date="2016-10" db="EMBL/GenBank/DDBJ databases">
        <authorList>
            <person name="de Groot N.N."/>
        </authorList>
    </citation>
    <scope>NUCLEOTIDE SEQUENCE [LARGE SCALE GENOMIC DNA]</scope>
    <source>
        <strain evidence="2 3">DSM 9236</strain>
    </source>
</reference>
<gene>
    <name evidence="2" type="ORF">SAMN05216245_1096</name>
</gene>
<sequence>MKKKFVMFLMTVMLSFSAVCFASYGTDLDAEAKAVDQFFAGTDYKKAAAVMDADLAKNLTADKYKEMFASMEKDLGKLVQKDLRVYQVFPDGHILRYAAKFEKASQMEIDAVFKNVGGKLLMMDFRVLDPNAQAPAANQAEKK</sequence>
<dbReference type="AlphaFoldDB" id="A0A1I2BH35"/>
<dbReference type="RefSeq" id="WP_093913583.1">
    <property type="nucleotide sequence ID" value="NZ_FONL01000009.1"/>
</dbReference>
<feature type="signal peptide" evidence="1">
    <location>
        <begin position="1"/>
        <end position="22"/>
    </location>
</feature>
<dbReference type="OrthoDB" id="9839522at2"/>
<accession>A0A1I2BH35</accession>
<keyword evidence="3" id="KW-1185">Reference proteome</keyword>
<keyword evidence="1" id="KW-0732">Signal</keyword>
<evidence type="ECO:0000256" key="1">
    <source>
        <dbReference type="SAM" id="SignalP"/>
    </source>
</evidence>
<feature type="chain" id="PRO_5039014108" description="DUF3887 domain-containing protein" evidence="1">
    <location>
        <begin position="23"/>
        <end position="143"/>
    </location>
</feature>
<dbReference type="EMBL" id="FONL01000009">
    <property type="protein sequence ID" value="SFE55485.1"/>
    <property type="molecule type" value="Genomic_DNA"/>
</dbReference>
<evidence type="ECO:0008006" key="4">
    <source>
        <dbReference type="Google" id="ProtNLM"/>
    </source>
</evidence>
<organism evidence="2 3">
    <name type="scientific">Succiniclasticum ruminis DSM 9236</name>
    <dbReference type="NCBI Taxonomy" id="1123323"/>
    <lineage>
        <taxon>Bacteria</taxon>
        <taxon>Bacillati</taxon>
        <taxon>Bacillota</taxon>
        <taxon>Negativicutes</taxon>
        <taxon>Acidaminococcales</taxon>
        <taxon>Acidaminococcaceae</taxon>
        <taxon>Succiniclasticum</taxon>
    </lineage>
</organism>
<protein>
    <recommendedName>
        <fullName evidence="4">DUF3887 domain-containing protein</fullName>
    </recommendedName>
</protein>